<organism evidence="1">
    <name type="scientific">Anguilla anguilla</name>
    <name type="common">European freshwater eel</name>
    <name type="synonym">Muraena anguilla</name>
    <dbReference type="NCBI Taxonomy" id="7936"/>
    <lineage>
        <taxon>Eukaryota</taxon>
        <taxon>Metazoa</taxon>
        <taxon>Chordata</taxon>
        <taxon>Craniata</taxon>
        <taxon>Vertebrata</taxon>
        <taxon>Euteleostomi</taxon>
        <taxon>Actinopterygii</taxon>
        <taxon>Neopterygii</taxon>
        <taxon>Teleostei</taxon>
        <taxon>Anguilliformes</taxon>
        <taxon>Anguillidae</taxon>
        <taxon>Anguilla</taxon>
    </lineage>
</organism>
<dbReference type="EMBL" id="GBXM01096555">
    <property type="protein sequence ID" value="JAH12022.1"/>
    <property type="molecule type" value="Transcribed_RNA"/>
</dbReference>
<reference evidence="1" key="1">
    <citation type="submission" date="2014-11" db="EMBL/GenBank/DDBJ databases">
        <authorList>
            <person name="Amaro Gonzalez C."/>
        </authorList>
    </citation>
    <scope>NUCLEOTIDE SEQUENCE</scope>
</reference>
<reference evidence="1" key="2">
    <citation type="journal article" date="2015" name="Fish Shellfish Immunol.">
        <title>Early steps in the European eel (Anguilla anguilla)-Vibrio vulnificus interaction in the gills: Role of the RtxA13 toxin.</title>
        <authorList>
            <person name="Callol A."/>
            <person name="Pajuelo D."/>
            <person name="Ebbesson L."/>
            <person name="Teles M."/>
            <person name="MacKenzie S."/>
            <person name="Amaro C."/>
        </authorList>
    </citation>
    <scope>NUCLEOTIDE SEQUENCE</scope>
</reference>
<name>A0A0E9Q666_ANGAN</name>
<dbReference type="AlphaFoldDB" id="A0A0E9Q666"/>
<protein>
    <submittedName>
        <fullName evidence="1">Uncharacterized protein</fullName>
    </submittedName>
</protein>
<accession>A0A0E9Q666</accession>
<proteinExistence type="predicted"/>
<sequence>MISLRHERPGSSVFPRRPKDKIKFGGLFFSLHANFSAKACFGCRLIVGIFYLHGRSFEWQFIS</sequence>
<evidence type="ECO:0000313" key="1">
    <source>
        <dbReference type="EMBL" id="JAH12022.1"/>
    </source>
</evidence>